<evidence type="ECO:0000256" key="13">
    <source>
        <dbReference type="ARBA" id="ARBA00022840"/>
    </source>
</evidence>
<feature type="binding site" evidence="18">
    <location>
        <position position="426"/>
    </location>
    <ligand>
        <name>ATP</name>
        <dbReference type="ChEBI" id="CHEBI:30616"/>
    </ligand>
</feature>
<keyword evidence="17" id="KW-0325">Glycoprotein</keyword>
<dbReference type="OrthoDB" id="664066at2759"/>
<evidence type="ECO:0000256" key="9">
    <source>
        <dbReference type="ARBA" id="ARBA00022729"/>
    </source>
</evidence>
<keyword evidence="15 20" id="KW-0472">Membrane</keyword>
<feature type="region of interest" description="Disordered" evidence="19">
    <location>
        <begin position="699"/>
        <end position="747"/>
    </location>
</feature>
<evidence type="ECO:0000313" key="23">
    <source>
        <dbReference type="Proteomes" id="UP000823388"/>
    </source>
</evidence>
<dbReference type="PROSITE" id="PS00107">
    <property type="entry name" value="PROTEIN_KINASE_ATP"/>
    <property type="match status" value="1"/>
</dbReference>
<comment type="subcellular location">
    <subcellularLocation>
        <location evidence="1">Cell membrane</location>
        <topology evidence="1">Single-pass type I membrane protein</topology>
    </subcellularLocation>
</comment>
<evidence type="ECO:0000256" key="5">
    <source>
        <dbReference type="ARBA" id="ARBA00022475"/>
    </source>
</evidence>
<protein>
    <recommendedName>
        <fullName evidence="4">non-specific serine/threonine protein kinase</fullName>
        <ecNumber evidence="4">2.7.11.1</ecNumber>
    </recommendedName>
</protein>
<dbReference type="InterPro" id="IPR019825">
    <property type="entry name" value="Lectin_legB_Mn/Ca_BS"/>
</dbReference>
<dbReference type="Proteomes" id="UP000823388">
    <property type="component" value="Chromosome 5K"/>
</dbReference>
<evidence type="ECO:0000256" key="17">
    <source>
        <dbReference type="ARBA" id="ARBA00023180"/>
    </source>
</evidence>
<dbReference type="PROSITE" id="PS00307">
    <property type="entry name" value="LECTIN_LEGUME_BETA"/>
    <property type="match status" value="1"/>
</dbReference>
<dbReference type="GO" id="GO:0005886">
    <property type="term" value="C:plasma membrane"/>
    <property type="evidence" value="ECO:0007669"/>
    <property type="project" value="UniProtKB-SubCell"/>
</dbReference>
<dbReference type="GO" id="GO:0002229">
    <property type="term" value="P:defense response to oomycetes"/>
    <property type="evidence" value="ECO:0007669"/>
    <property type="project" value="UniProtKB-ARBA"/>
</dbReference>
<dbReference type="EC" id="2.7.11.1" evidence="4"/>
<evidence type="ECO:0000256" key="20">
    <source>
        <dbReference type="SAM" id="Phobius"/>
    </source>
</evidence>
<dbReference type="InterPro" id="IPR013320">
    <property type="entry name" value="ConA-like_dom_sf"/>
</dbReference>
<keyword evidence="9" id="KW-0732">Signal</keyword>
<dbReference type="SUPFAM" id="SSF49899">
    <property type="entry name" value="Concanavalin A-like lectins/glucanases"/>
    <property type="match status" value="1"/>
</dbReference>
<evidence type="ECO:0000256" key="15">
    <source>
        <dbReference type="ARBA" id="ARBA00023136"/>
    </source>
</evidence>
<dbReference type="CDD" id="cd06899">
    <property type="entry name" value="lectin_legume_LecRK_Arcelin_ConA"/>
    <property type="match status" value="1"/>
</dbReference>
<dbReference type="InterPro" id="IPR000719">
    <property type="entry name" value="Prot_kinase_dom"/>
</dbReference>
<comment type="caution">
    <text evidence="22">The sequence shown here is derived from an EMBL/GenBank/DDBJ whole genome shotgun (WGS) entry which is preliminary data.</text>
</comment>
<dbReference type="InterPro" id="IPR008271">
    <property type="entry name" value="Ser/Thr_kinase_AS"/>
</dbReference>
<dbReference type="Pfam" id="PF00069">
    <property type="entry name" value="Pkinase"/>
    <property type="match status" value="1"/>
</dbReference>
<dbReference type="FunFam" id="1.10.510.10:FF:000240">
    <property type="entry name" value="Lectin-domain containing receptor kinase A4.3"/>
    <property type="match status" value="1"/>
</dbReference>
<keyword evidence="16" id="KW-0675">Receptor</keyword>
<dbReference type="CDD" id="cd14066">
    <property type="entry name" value="STKc_IRAK"/>
    <property type="match status" value="1"/>
</dbReference>
<organism evidence="22 23">
    <name type="scientific">Panicum virgatum</name>
    <name type="common">Blackwell switchgrass</name>
    <dbReference type="NCBI Taxonomy" id="38727"/>
    <lineage>
        <taxon>Eukaryota</taxon>
        <taxon>Viridiplantae</taxon>
        <taxon>Streptophyta</taxon>
        <taxon>Embryophyta</taxon>
        <taxon>Tracheophyta</taxon>
        <taxon>Spermatophyta</taxon>
        <taxon>Magnoliopsida</taxon>
        <taxon>Liliopsida</taxon>
        <taxon>Poales</taxon>
        <taxon>Poaceae</taxon>
        <taxon>PACMAD clade</taxon>
        <taxon>Panicoideae</taxon>
        <taxon>Panicodae</taxon>
        <taxon>Paniceae</taxon>
        <taxon>Panicinae</taxon>
        <taxon>Panicum</taxon>
        <taxon>Panicum sect. Hiantes</taxon>
    </lineage>
</organism>
<evidence type="ECO:0000256" key="2">
    <source>
        <dbReference type="ARBA" id="ARBA00008536"/>
    </source>
</evidence>
<feature type="transmembrane region" description="Helical" evidence="20">
    <location>
        <begin position="322"/>
        <end position="348"/>
    </location>
</feature>
<evidence type="ECO:0000256" key="6">
    <source>
        <dbReference type="ARBA" id="ARBA00022527"/>
    </source>
</evidence>
<dbReference type="PANTHER" id="PTHR27007">
    <property type="match status" value="1"/>
</dbReference>
<reference evidence="22" key="1">
    <citation type="submission" date="2020-05" db="EMBL/GenBank/DDBJ databases">
        <title>WGS assembly of Panicum virgatum.</title>
        <authorList>
            <person name="Lovell J.T."/>
            <person name="Jenkins J."/>
            <person name="Shu S."/>
            <person name="Juenger T.E."/>
            <person name="Schmutz J."/>
        </authorList>
    </citation>
    <scope>NUCLEOTIDE SEQUENCE</scope>
    <source>
        <strain evidence="22">AP13</strain>
    </source>
</reference>
<dbReference type="InterPro" id="IPR017441">
    <property type="entry name" value="Protein_kinase_ATP_BS"/>
</dbReference>
<evidence type="ECO:0000256" key="1">
    <source>
        <dbReference type="ARBA" id="ARBA00004251"/>
    </source>
</evidence>
<feature type="compositionally biased region" description="Polar residues" evidence="19">
    <location>
        <begin position="738"/>
        <end position="747"/>
    </location>
</feature>
<comment type="similarity">
    <text evidence="2">In the N-terminal section; belongs to the leguminous lectin family.</text>
</comment>
<keyword evidence="13 18" id="KW-0067">ATP-binding</keyword>
<name>A0A8T0SUD2_PANVG</name>
<evidence type="ECO:0000256" key="18">
    <source>
        <dbReference type="PROSITE-ProRule" id="PRU10141"/>
    </source>
</evidence>
<evidence type="ECO:0000256" key="3">
    <source>
        <dbReference type="ARBA" id="ARBA00010217"/>
    </source>
</evidence>
<feature type="compositionally biased region" description="Low complexity" evidence="19">
    <location>
        <begin position="699"/>
        <end position="734"/>
    </location>
</feature>
<sequence length="747" mass="79225">MAGCFLATTITPTISRAVVGLVIISFSVVVCCLPVAAALSFNYSAFSPKMQNSIIRCEGDAYINNGDGWIEVTANRMSGIGGSRGRASYGAEPVRLWDGDTGEVASFTTRFSFVINPPPPLGINNKGTGMAFFLAAYPSSLPAVSAAYNMGLTNQAPDAVAAGDARFVAVEFDTFNDTAALDPDKTYDHVGIDVNSIRSVGTLSLDSFSLVGNLTAEITYDNVSSVLALKLWLSTGDGTDGLPSYDLSHKVDLKSALPENVSVGFSGSTSTSIELHQLRSWYFSSSLEPKAPLPPPPPPILPPPPPPPPSSSTTPSTSGPGYGGVIAGATVGAALFLVVAMAAALLLARRRRRKNRELEENIGGGTDDGDDADIEMGTTGPRRFPYHELVDATRGFAPDEKLGQGGFGSVYRGFLREQGGLAVAIKRFAKGSSLQGRREYRSEIKVISRLRHRNLVQLVGWCHGRDELLLVYELVPNRSLDVHLHGGNGGTFLTWPMRVKVVLGLGSALLYLHEWSQCVVHRDVKPSNVMLDESFDAKLGDFGLARLIDHAVGMQTMTSVSGTPGYVDPECLITGWASAESDVYSFGVVVLEVACGRRPMSLLAGGAVFRLVEWAWELYGRGDTLAAADERLKGEFDAAEVERVVAVGLWCAHPDPRARPSIRAAMVALQPGGPVPALPPRMPVPTYAAPVAPPEGLFSSTGSMAMTSSGLTQSSTTTTTTQTSCSSDASATSAGIKDSSSLLKHQY</sequence>
<evidence type="ECO:0000256" key="14">
    <source>
        <dbReference type="ARBA" id="ARBA00022989"/>
    </source>
</evidence>
<dbReference type="GO" id="GO:0030246">
    <property type="term" value="F:carbohydrate binding"/>
    <property type="evidence" value="ECO:0007669"/>
    <property type="project" value="UniProtKB-KW"/>
</dbReference>
<keyword evidence="11 18" id="KW-0547">Nucleotide-binding</keyword>
<keyword evidence="23" id="KW-1185">Reference proteome</keyword>
<evidence type="ECO:0000256" key="8">
    <source>
        <dbReference type="ARBA" id="ARBA00022692"/>
    </source>
</evidence>
<keyword evidence="6" id="KW-0723">Serine/threonine-protein kinase</keyword>
<keyword evidence="8 20" id="KW-0812">Transmembrane</keyword>
<keyword evidence="14 20" id="KW-1133">Transmembrane helix</keyword>
<dbReference type="PROSITE" id="PS00108">
    <property type="entry name" value="PROTEIN_KINASE_ST"/>
    <property type="match status" value="1"/>
</dbReference>
<dbReference type="GO" id="GO:0005524">
    <property type="term" value="F:ATP binding"/>
    <property type="evidence" value="ECO:0007669"/>
    <property type="project" value="UniProtKB-UniRule"/>
</dbReference>
<dbReference type="InterPro" id="IPR050528">
    <property type="entry name" value="L-type_Lectin-RKs"/>
</dbReference>
<dbReference type="PROSITE" id="PS50011">
    <property type="entry name" value="PROTEIN_KINASE_DOM"/>
    <property type="match status" value="1"/>
</dbReference>
<keyword evidence="7" id="KW-0808">Transferase</keyword>
<keyword evidence="10" id="KW-0430">Lectin</keyword>
<evidence type="ECO:0000256" key="4">
    <source>
        <dbReference type="ARBA" id="ARBA00012513"/>
    </source>
</evidence>
<dbReference type="SUPFAM" id="SSF56112">
    <property type="entry name" value="Protein kinase-like (PK-like)"/>
    <property type="match status" value="1"/>
</dbReference>
<evidence type="ECO:0000313" key="22">
    <source>
        <dbReference type="EMBL" id="KAG2599729.1"/>
    </source>
</evidence>
<dbReference type="GO" id="GO:0004674">
    <property type="term" value="F:protein serine/threonine kinase activity"/>
    <property type="evidence" value="ECO:0007669"/>
    <property type="project" value="UniProtKB-KW"/>
</dbReference>
<feature type="transmembrane region" description="Helical" evidence="20">
    <location>
        <begin position="18"/>
        <end position="41"/>
    </location>
</feature>
<comment type="similarity">
    <text evidence="3">In the C-terminal section; belongs to the protein kinase superfamily. Ser/Thr protein kinase family.</text>
</comment>
<keyword evidence="12" id="KW-0418">Kinase</keyword>
<proteinExistence type="inferred from homology"/>
<dbReference type="EMBL" id="CM029045">
    <property type="protein sequence ID" value="KAG2599729.1"/>
    <property type="molecule type" value="Genomic_DNA"/>
</dbReference>
<dbReference type="InterPro" id="IPR001220">
    <property type="entry name" value="Legume_lectin_dom"/>
</dbReference>
<evidence type="ECO:0000256" key="16">
    <source>
        <dbReference type="ARBA" id="ARBA00023170"/>
    </source>
</evidence>
<dbReference type="Pfam" id="PF00139">
    <property type="entry name" value="Lectin_legB"/>
    <property type="match status" value="1"/>
</dbReference>
<feature type="compositionally biased region" description="Pro residues" evidence="19">
    <location>
        <begin position="292"/>
        <end position="310"/>
    </location>
</feature>
<keyword evidence="5" id="KW-1003">Cell membrane</keyword>
<evidence type="ECO:0000256" key="19">
    <source>
        <dbReference type="SAM" id="MobiDB-lite"/>
    </source>
</evidence>
<dbReference type="SMART" id="SM00220">
    <property type="entry name" value="S_TKc"/>
    <property type="match status" value="1"/>
</dbReference>
<evidence type="ECO:0000256" key="11">
    <source>
        <dbReference type="ARBA" id="ARBA00022741"/>
    </source>
</evidence>
<dbReference type="FunFam" id="3.30.200.20:FF:000168">
    <property type="entry name" value="L-type lectin-domain containing receptor kinase IX.1"/>
    <property type="match status" value="1"/>
</dbReference>
<accession>A0A8T0SUD2</accession>
<dbReference type="Gene3D" id="3.30.200.20">
    <property type="entry name" value="Phosphorylase Kinase, domain 1"/>
    <property type="match status" value="1"/>
</dbReference>
<gene>
    <name evidence="22" type="ORF">PVAP13_5KG434600</name>
</gene>
<evidence type="ECO:0000256" key="12">
    <source>
        <dbReference type="ARBA" id="ARBA00022777"/>
    </source>
</evidence>
<dbReference type="Gene3D" id="2.60.120.200">
    <property type="match status" value="1"/>
</dbReference>
<dbReference type="InterPro" id="IPR011009">
    <property type="entry name" value="Kinase-like_dom_sf"/>
</dbReference>
<dbReference type="AlphaFoldDB" id="A0A8T0SUD2"/>
<dbReference type="FunFam" id="2.60.120.200:FF:000188">
    <property type="entry name" value="Os08g0124000 protein"/>
    <property type="match status" value="1"/>
</dbReference>
<feature type="region of interest" description="Disordered" evidence="19">
    <location>
        <begin position="292"/>
        <end position="319"/>
    </location>
</feature>
<evidence type="ECO:0000256" key="7">
    <source>
        <dbReference type="ARBA" id="ARBA00022679"/>
    </source>
</evidence>
<evidence type="ECO:0000256" key="10">
    <source>
        <dbReference type="ARBA" id="ARBA00022734"/>
    </source>
</evidence>
<dbReference type="Gene3D" id="1.10.510.10">
    <property type="entry name" value="Transferase(Phosphotransferase) domain 1"/>
    <property type="match status" value="1"/>
</dbReference>
<evidence type="ECO:0000259" key="21">
    <source>
        <dbReference type="PROSITE" id="PS50011"/>
    </source>
</evidence>
<feature type="domain" description="Protein kinase" evidence="21">
    <location>
        <begin position="396"/>
        <end position="678"/>
    </location>
</feature>